<keyword evidence="2" id="KW-1185">Reference proteome</keyword>
<evidence type="ECO:0000313" key="1">
    <source>
        <dbReference type="EMBL" id="TGO92007.1"/>
    </source>
</evidence>
<accession>A0A4Z1L5M9</accession>
<gene>
    <name evidence="1" type="ORF">BPOR_0012g00060</name>
</gene>
<organism evidence="1 2">
    <name type="scientific">Botrytis porri</name>
    <dbReference type="NCBI Taxonomy" id="87229"/>
    <lineage>
        <taxon>Eukaryota</taxon>
        <taxon>Fungi</taxon>
        <taxon>Dikarya</taxon>
        <taxon>Ascomycota</taxon>
        <taxon>Pezizomycotina</taxon>
        <taxon>Leotiomycetes</taxon>
        <taxon>Helotiales</taxon>
        <taxon>Sclerotiniaceae</taxon>
        <taxon>Botrytis</taxon>
    </lineage>
</organism>
<dbReference type="AlphaFoldDB" id="A0A4Z1L5M9"/>
<proteinExistence type="predicted"/>
<evidence type="ECO:0008006" key="3">
    <source>
        <dbReference type="Google" id="ProtNLM"/>
    </source>
</evidence>
<dbReference type="EMBL" id="PQXO01000012">
    <property type="protein sequence ID" value="TGO92007.1"/>
    <property type="molecule type" value="Genomic_DNA"/>
</dbReference>
<dbReference type="SUPFAM" id="SSF51735">
    <property type="entry name" value="NAD(P)-binding Rossmann-fold domains"/>
    <property type="match status" value="1"/>
</dbReference>
<name>A0A4Z1L5M9_9HELO</name>
<sequence length="106" mass="11355">MPSILSIIWNNKFNLLPLPASNTFFEGKSILVTGATSGVGYVSAECFVKLGTKSVITSGRSLAKGELAKARIEDETSTIGKNIVRFIESAGIELFSNAYGLPDVER</sequence>
<dbReference type="STRING" id="87229.A0A4Z1L5M9"/>
<dbReference type="Proteomes" id="UP000297280">
    <property type="component" value="Unassembled WGS sequence"/>
</dbReference>
<protein>
    <recommendedName>
        <fullName evidence="3">Ketoreductase (KR) domain-containing protein</fullName>
    </recommendedName>
</protein>
<reference evidence="1 2" key="1">
    <citation type="submission" date="2017-12" db="EMBL/GenBank/DDBJ databases">
        <title>Comparative genomics of Botrytis spp.</title>
        <authorList>
            <person name="Valero-Jimenez C.A."/>
            <person name="Tapia P."/>
            <person name="Veloso J."/>
            <person name="Silva-Moreno E."/>
            <person name="Staats M."/>
            <person name="Valdes J.H."/>
            <person name="Van Kan J.A.L."/>
        </authorList>
    </citation>
    <scope>NUCLEOTIDE SEQUENCE [LARGE SCALE GENOMIC DNA]</scope>
    <source>
        <strain evidence="1 2">MUCL3349</strain>
    </source>
</reference>
<dbReference type="Gene3D" id="3.40.50.720">
    <property type="entry name" value="NAD(P)-binding Rossmann-like Domain"/>
    <property type="match status" value="1"/>
</dbReference>
<dbReference type="InterPro" id="IPR036291">
    <property type="entry name" value="NAD(P)-bd_dom_sf"/>
</dbReference>
<comment type="caution">
    <text evidence="1">The sequence shown here is derived from an EMBL/GenBank/DDBJ whole genome shotgun (WGS) entry which is preliminary data.</text>
</comment>
<evidence type="ECO:0000313" key="2">
    <source>
        <dbReference type="Proteomes" id="UP000297280"/>
    </source>
</evidence>